<keyword evidence="1" id="KW-0812">Transmembrane</keyword>
<dbReference type="RefSeq" id="WP_191244979.1">
    <property type="nucleotide sequence ID" value="NZ_BNAU01000002.1"/>
</dbReference>
<keyword evidence="3" id="KW-1185">Reference proteome</keyword>
<protein>
    <submittedName>
        <fullName evidence="2">Uncharacterized protein</fullName>
    </submittedName>
</protein>
<evidence type="ECO:0000256" key="1">
    <source>
        <dbReference type="SAM" id="Phobius"/>
    </source>
</evidence>
<sequence length="127" mass="14215">MKTRKVFLVITDLGLVVYWTLTACGIISVGEGEWLKAWNWSFFPLDLLAIIAGLTWSLLPKQHKWATPTYATALAFTHAAGLMAISFFVLYATWDASWWLVNLWLVLMPLGLAIASMRKRAGQPTTA</sequence>
<gene>
    <name evidence="2" type="ORF">GCM10017786_28680</name>
</gene>
<name>A0ABQ3IZJ6_9PSEU</name>
<comment type="caution">
    <text evidence="2">The sequence shown here is derived from an EMBL/GenBank/DDBJ whole genome shotgun (WGS) entry which is preliminary data.</text>
</comment>
<reference evidence="3" key="1">
    <citation type="journal article" date="2019" name="Int. J. Syst. Evol. Microbiol.">
        <title>The Global Catalogue of Microorganisms (GCM) 10K type strain sequencing project: providing services to taxonomists for standard genome sequencing and annotation.</title>
        <authorList>
            <consortium name="The Broad Institute Genomics Platform"/>
            <consortium name="The Broad Institute Genome Sequencing Center for Infectious Disease"/>
            <person name="Wu L."/>
            <person name="Ma J."/>
        </authorList>
    </citation>
    <scope>NUCLEOTIDE SEQUENCE [LARGE SCALE GENOMIC DNA]</scope>
    <source>
        <strain evidence="3">CGMCC 4.7677</strain>
    </source>
</reference>
<feature type="transmembrane region" description="Helical" evidence="1">
    <location>
        <begin position="7"/>
        <end position="28"/>
    </location>
</feature>
<evidence type="ECO:0000313" key="2">
    <source>
        <dbReference type="EMBL" id="GHE94061.1"/>
    </source>
</evidence>
<feature type="transmembrane region" description="Helical" evidence="1">
    <location>
        <begin position="71"/>
        <end position="92"/>
    </location>
</feature>
<accession>A0ABQ3IZJ6</accession>
<keyword evidence="1" id="KW-1133">Transmembrane helix</keyword>
<dbReference type="Pfam" id="PF17314">
    <property type="entry name" value="DUF5360"/>
    <property type="match status" value="1"/>
</dbReference>
<feature type="transmembrane region" description="Helical" evidence="1">
    <location>
        <begin position="40"/>
        <end position="59"/>
    </location>
</feature>
<dbReference type="InterPro" id="IPR020348">
    <property type="entry name" value="Uncharacterised_YvaD"/>
</dbReference>
<dbReference type="PROSITE" id="PS51257">
    <property type="entry name" value="PROKAR_LIPOPROTEIN"/>
    <property type="match status" value="1"/>
</dbReference>
<evidence type="ECO:0000313" key="3">
    <source>
        <dbReference type="Proteomes" id="UP000605897"/>
    </source>
</evidence>
<keyword evidence="1" id="KW-0472">Membrane</keyword>
<organism evidence="2 3">
    <name type="scientific">Amycolatopsis deserti</name>
    <dbReference type="NCBI Taxonomy" id="185696"/>
    <lineage>
        <taxon>Bacteria</taxon>
        <taxon>Bacillati</taxon>
        <taxon>Actinomycetota</taxon>
        <taxon>Actinomycetes</taxon>
        <taxon>Pseudonocardiales</taxon>
        <taxon>Pseudonocardiaceae</taxon>
        <taxon>Amycolatopsis</taxon>
    </lineage>
</organism>
<feature type="transmembrane region" description="Helical" evidence="1">
    <location>
        <begin position="98"/>
        <end position="117"/>
    </location>
</feature>
<dbReference type="Proteomes" id="UP000605897">
    <property type="component" value="Unassembled WGS sequence"/>
</dbReference>
<dbReference type="EMBL" id="BNAU01000002">
    <property type="protein sequence ID" value="GHE94061.1"/>
    <property type="molecule type" value="Genomic_DNA"/>
</dbReference>
<proteinExistence type="predicted"/>